<dbReference type="InterPro" id="IPR001907">
    <property type="entry name" value="ClpP"/>
</dbReference>
<evidence type="ECO:0000313" key="9">
    <source>
        <dbReference type="EMBL" id="OJJ79893.1"/>
    </source>
</evidence>
<dbReference type="InterPro" id="IPR018215">
    <property type="entry name" value="ClpP_Ser_AS"/>
</dbReference>
<dbReference type="PROSITE" id="PS00381">
    <property type="entry name" value="CLP_PROTEASE_SER"/>
    <property type="match status" value="1"/>
</dbReference>
<dbReference type="FunFam" id="3.90.226.10:FF:000001">
    <property type="entry name" value="ATP-dependent Clp protease proteolytic subunit"/>
    <property type="match status" value="1"/>
</dbReference>
<dbReference type="InterPro" id="IPR029045">
    <property type="entry name" value="ClpP/crotonase-like_dom_sf"/>
</dbReference>
<sequence>MNTRSLLRLGRIARRSPSALQPRLLRSFSSSVPSLSSSPPRAWTPTPFVTETVGGGWHTYDIFSRLLKLTYQERIICLNGEVEESMSASIVAQLLFLEADNPQKPIHLYINSPGGSVTAGLAIYDTMSYIAAPVSTICVGQAASMGSLLLCGGHPGKRYCLPHSSIMIHQPSGGYFGQATDIAIHAKEILRVREQLNKIYQRHLTGNKKWSLDEIEKLMERDYFMGAQEALDMGIVDEVLDRRVKPEEGGEGKP</sequence>
<dbReference type="PROSITE" id="PS00382">
    <property type="entry name" value="CLP_PROTEASE_HIS"/>
    <property type="match status" value="1"/>
</dbReference>
<dbReference type="InterPro" id="IPR023562">
    <property type="entry name" value="ClpP/TepA"/>
</dbReference>
<reference evidence="10" key="1">
    <citation type="journal article" date="2017" name="Genome Biol.">
        <title>Comparative genomics reveals high biological diversity and specific adaptations in the industrially and medically important fungal genus Aspergillus.</title>
        <authorList>
            <person name="de Vries R.P."/>
            <person name="Riley R."/>
            <person name="Wiebenga A."/>
            <person name="Aguilar-Osorio G."/>
            <person name="Amillis S."/>
            <person name="Uchima C.A."/>
            <person name="Anderluh G."/>
            <person name="Asadollahi M."/>
            <person name="Askin M."/>
            <person name="Barry K."/>
            <person name="Battaglia E."/>
            <person name="Bayram O."/>
            <person name="Benocci T."/>
            <person name="Braus-Stromeyer S.A."/>
            <person name="Caldana C."/>
            <person name="Canovas D."/>
            <person name="Cerqueira G.C."/>
            <person name="Chen F."/>
            <person name="Chen W."/>
            <person name="Choi C."/>
            <person name="Clum A."/>
            <person name="Dos Santos R.A."/>
            <person name="Damasio A.R."/>
            <person name="Diallinas G."/>
            <person name="Emri T."/>
            <person name="Fekete E."/>
            <person name="Flipphi M."/>
            <person name="Freyberg S."/>
            <person name="Gallo A."/>
            <person name="Gournas C."/>
            <person name="Habgood R."/>
            <person name="Hainaut M."/>
            <person name="Harispe M.L."/>
            <person name="Henrissat B."/>
            <person name="Hilden K.S."/>
            <person name="Hope R."/>
            <person name="Hossain A."/>
            <person name="Karabika E."/>
            <person name="Karaffa L."/>
            <person name="Karanyi Z."/>
            <person name="Krasevec N."/>
            <person name="Kuo A."/>
            <person name="Kusch H."/>
            <person name="LaButti K."/>
            <person name="Lagendijk E.L."/>
            <person name="Lapidus A."/>
            <person name="Levasseur A."/>
            <person name="Lindquist E."/>
            <person name="Lipzen A."/>
            <person name="Logrieco A.F."/>
            <person name="MacCabe A."/>
            <person name="Maekelae M.R."/>
            <person name="Malavazi I."/>
            <person name="Melin P."/>
            <person name="Meyer V."/>
            <person name="Mielnichuk N."/>
            <person name="Miskei M."/>
            <person name="Molnar A.P."/>
            <person name="Mule G."/>
            <person name="Ngan C.Y."/>
            <person name="Orejas M."/>
            <person name="Orosz E."/>
            <person name="Ouedraogo J.P."/>
            <person name="Overkamp K.M."/>
            <person name="Park H.-S."/>
            <person name="Perrone G."/>
            <person name="Piumi F."/>
            <person name="Punt P.J."/>
            <person name="Ram A.F."/>
            <person name="Ramon A."/>
            <person name="Rauscher S."/>
            <person name="Record E."/>
            <person name="Riano-Pachon D.M."/>
            <person name="Robert V."/>
            <person name="Roehrig J."/>
            <person name="Ruller R."/>
            <person name="Salamov A."/>
            <person name="Salih N.S."/>
            <person name="Samson R.A."/>
            <person name="Sandor E."/>
            <person name="Sanguinetti M."/>
            <person name="Schuetze T."/>
            <person name="Sepcic K."/>
            <person name="Shelest E."/>
            <person name="Sherlock G."/>
            <person name="Sophianopoulou V."/>
            <person name="Squina F.M."/>
            <person name="Sun H."/>
            <person name="Susca A."/>
            <person name="Todd R.B."/>
            <person name="Tsang A."/>
            <person name="Unkles S.E."/>
            <person name="van de Wiele N."/>
            <person name="van Rossen-Uffink D."/>
            <person name="Oliveira J.V."/>
            <person name="Vesth T.C."/>
            <person name="Visser J."/>
            <person name="Yu J.-H."/>
            <person name="Zhou M."/>
            <person name="Andersen M.R."/>
            <person name="Archer D.B."/>
            <person name="Baker S.E."/>
            <person name="Benoit I."/>
            <person name="Brakhage A.A."/>
            <person name="Braus G.H."/>
            <person name="Fischer R."/>
            <person name="Frisvad J.C."/>
            <person name="Goldman G.H."/>
            <person name="Houbraken J."/>
            <person name="Oakley B."/>
            <person name="Pocsi I."/>
            <person name="Scazzocchio C."/>
            <person name="Seiboth B."/>
            <person name="vanKuyk P.A."/>
            <person name="Wortman J."/>
            <person name="Dyer P.S."/>
            <person name="Grigoriev I.V."/>
        </authorList>
    </citation>
    <scope>NUCLEOTIDE SEQUENCE [LARGE SCALE GENOMIC DNA]</scope>
    <source>
        <strain evidence="10">CBS 516.65</strain>
    </source>
</reference>
<feature type="active site" evidence="5">
    <location>
        <position position="144"/>
    </location>
</feature>
<dbReference type="SUPFAM" id="SSF52096">
    <property type="entry name" value="ClpP/crotonase"/>
    <property type="match status" value="1"/>
</dbReference>
<keyword evidence="4 7" id="KW-0720">Serine protease</keyword>
<dbReference type="Gene3D" id="3.90.226.10">
    <property type="entry name" value="2-enoyl-CoA Hydratase, Chain A, domain 1"/>
    <property type="match status" value="1"/>
</dbReference>
<dbReference type="RefSeq" id="XP_022396591.1">
    <property type="nucleotide sequence ID" value="XM_022543856.1"/>
</dbReference>
<evidence type="ECO:0000313" key="10">
    <source>
        <dbReference type="Proteomes" id="UP000184300"/>
    </source>
</evidence>
<dbReference type="GeneID" id="34460117"/>
<feature type="active site" evidence="6">
    <location>
        <position position="169"/>
    </location>
</feature>
<dbReference type="OrthoDB" id="2017408at2759"/>
<evidence type="ECO:0000256" key="7">
    <source>
        <dbReference type="RuleBase" id="RU000549"/>
    </source>
</evidence>
<keyword evidence="3 7" id="KW-0378">Hydrolase</keyword>
<protein>
    <recommendedName>
        <fullName evidence="8">ATP-dependent Clp protease proteolytic subunit</fullName>
        <ecNumber evidence="7">3.4.21.92</ecNumber>
    </recommendedName>
</protein>
<dbReference type="Proteomes" id="UP000184300">
    <property type="component" value="Unassembled WGS sequence"/>
</dbReference>
<evidence type="ECO:0000256" key="8">
    <source>
        <dbReference type="RuleBase" id="RU003567"/>
    </source>
</evidence>
<dbReference type="EC" id="3.4.21.92" evidence="7"/>
<comment type="similarity">
    <text evidence="1 8">Belongs to the peptidase S14 family.</text>
</comment>
<keyword evidence="10" id="KW-1185">Reference proteome</keyword>
<dbReference type="NCBIfam" id="NF001368">
    <property type="entry name" value="PRK00277.1"/>
    <property type="match status" value="1"/>
</dbReference>
<dbReference type="GO" id="GO:0006515">
    <property type="term" value="P:protein quality control for misfolded or incompletely synthesized proteins"/>
    <property type="evidence" value="ECO:0007669"/>
    <property type="project" value="TreeGrafter"/>
</dbReference>
<dbReference type="InterPro" id="IPR033135">
    <property type="entry name" value="ClpP_His_AS"/>
</dbReference>
<keyword evidence="2 7" id="KW-0645">Protease</keyword>
<dbReference type="GO" id="GO:0004176">
    <property type="term" value="F:ATP-dependent peptidase activity"/>
    <property type="evidence" value="ECO:0007669"/>
    <property type="project" value="InterPro"/>
</dbReference>
<evidence type="ECO:0000256" key="5">
    <source>
        <dbReference type="PROSITE-ProRule" id="PRU10085"/>
    </source>
</evidence>
<dbReference type="AlphaFoldDB" id="A0A1L9V7J4"/>
<dbReference type="EMBL" id="KV878914">
    <property type="protein sequence ID" value="OJJ79893.1"/>
    <property type="molecule type" value="Genomic_DNA"/>
</dbReference>
<dbReference type="GO" id="GO:0004252">
    <property type="term" value="F:serine-type endopeptidase activity"/>
    <property type="evidence" value="ECO:0007669"/>
    <property type="project" value="UniProtKB-EC"/>
</dbReference>
<name>A0A1L9V7J4_ASPGL</name>
<dbReference type="GO" id="GO:0009368">
    <property type="term" value="C:endopeptidase Clp complex"/>
    <property type="evidence" value="ECO:0007669"/>
    <property type="project" value="TreeGrafter"/>
</dbReference>
<dbReference type="GO" id="GO:0051117">
    <property type="term" value="F:ATPase binding"/>
    <property type="evidence" value="ECO:0007669"/>
    <property type="project" value="TreeGrafter"/>
</dbReference>
<evidence type="ECO:0000256" key="4">
    <source>
        <dbReference type="ARBA" id="ARBA00022825"/>
    </source>
</evidence>
<gene>
    <name evidence="9" type="ORF">ASPGLDRAFT_29446</name>
</gene>
<dbReference type="PRINTS" id="PR00127">
    <property type="entry name" value="CLPPROTEASEP"/>
</dbReference>
<dbReference type="CDD" id="cd07017">
    <property type="entry name" value="S14_ClpP_2"/>
    <property type="match status" value="1"/>
</dbReference>
<evidence type="ECO:0000256" key="2">
    <source>
        <dbReference type="ARBA" id="ARBA00022670"/>
    </source>
</evidence>
<dbReference type="PANTHER" id="PTHR10381:SF11">
    <property type="entry name" value="ATP-DEPENDENT CLP PROTEASE PROTEOLYTIC SUBUNIT, MITOCHONDRIAL"/>
    <property type="match status" value="1"/>
</dbReference>
<dbReference type="Pfam" id="PF00574">
    <property type="entry name" value="CLP_protease"/>
    <property type="match status" value="1"/>
</dbReference>
<dbReference type="VEuPathDB" id="FungiDB:ASPGLDRAFT_29446"/>
<evidence type="ECO:0000256" key="3">
    <source>
        <dbReference type="ARBA" id="ARBA00022801"/>
    </source>
</evidence>
<dbReference type="HAMAP" id="MF_00444">
    <property type="entry name" value="ClpP"/>
    <property type="match status" value="1"/>
</dbReference>
<evidence type="ECO:0000256" key="6">
    <source>
        <dbReference type="PROSITE-ProRule" id="PRU10086"/>
    </source>
</evidence>
<dbReference type="STRING" id="1160497.A0A1L9V7J4"/>
<organism evidence="9 10">
    <name type="scientific">Aspergillus glaucus CBS 516.65</name>
    <dbReference type="NCBI Taxonomy" id="1160497"/>
    <lineage>
        <taxon>Eukaryota</taxon>
        <taxon>Fungi</taxon>
        <taxon>Dikarya</taxon>
        <taxon>Ascomycota</taxon>
        <taxon>Pezizomycotina</taxon>
        <taxon>Eurotiomycetes</taxon>
        <taxon>Eurotiomycetidae</taxon>
        <taxon>Eurotiales</taxon>
        <taxon>Aspergillaceae</taxon>
        <taxon>Aspergillus</taxon>
        <taxon>Aspergillus subgen. Aspergillus</taxon>
    </lineage>
</organism>
<dbReference type="PANTHER" id="PTHR10381">
    <property type="entry name" value="ATP-DEPENDENT CLP PROTEASE PROTEOLYTIC SUBUNIT"/>
    <property type="match status" value="1"/>
</dbReference>
<evidence type="ECO:0000256" key="1">
    <source>
        <dbReference type="ARBA" id="ARBA00007039"/>
    </source>
</evidence>
<proteinExistence type="inferred from homology"/>
<accession>A0A1L9V7J4</accession>